<feature type="transmembrane region" description="Helical" evidence="1">
    <location>
        <begin position="20"/>
        <end position="48"/>
    </location>
</feature>
<dbReference type="AlphaFoldDB" id="T1FKK1"/>
<organism evidence="3 4">
    <name type="scientific">Helobdella robusta</name>
    <name type="common">Californian leech</name>
    <dbReference type="NCBI Taxonomy" id="6412"/>
    <lineage>
        <taxon>Eukaryota</taxon>
        <taxon>Metazoa</taxon>
        <taxon>Spiralia</taxon>
        <taxon>Lophotrochozoa</taxon>
        <taxon>Annelida</taxon>
        <taxon>Clitellata</taxon>
        <taxon>Hirudinea</taxon>
        <taxon>Rhynchobdellida</taxon>
        <taxon>Glossiphoniidae</taxon>
        <taxon>Helobdella</taxon>
    </lineage>
</organism>
<dbReference type="CTD" id="20209350"/>
<dbReference type="HOGENOM" id="CLU_2148511_0_0_1"/>
<dbReference type="Proteomes" id="UP000015101">
    <property type="component" value="Unassembled WGS sequence"/>
</dbReference>
<keyword evidence="1" id="KW-1133">Transmembrane helix</keyword>
<protein>
    <submittedName>
        <fullName evidence="2 3">Uncharacterized protein</fullName>
    </submittedName>
</protein>
<dbReference type="KEGG" id="hro:HELRODRAFT_184088"/>
<evidence type="ECO:0000313" key="4">
    <source>
        <dbReference type="Proteomes" id="UP000015101"/>
    </source>
</evidence>
<gene>
    <name evidence="3" type="primary">20209350</name>
    <name evidence="2" type="ORF">HELRODRAFT_184088</name>
</gene>
<keyword evidence="4" id="KW-1185">Reference proteome</keyword>
<dbReference type="InParanoid" id="T1FKK1"/>
<dbReference type="EMBL" id="KB096095">
    <property type="protein sequence ID" value="ESO08282.1"/>
    <property type="molecule type" value="Genomic_DNA"/>
</dbReference>
<accession>T1FKK1</accession>
<reference evidence="2 4" key="2">
    <citation type="journal article" date="2013" name="Nature">
        <title>Insights into bilaterian evolution from three spiralian genomes.</title>
        <authorList>
            <person name="Simakov O."/>
            <person name="Marletaz F."/>
            <person name="Cho S.J."/>
            <person name="Edsinger-Gonzales E."/>
            <person name="Havlak P."/>
            <person name="Hellsten U."/>
            <person name="Kuo D.H."/>
            <person name="Larsson T."/>
            <person name="Lv J."/>
            <person name="Arendt D."/>
            <person name="Savage R."/>
            <person name="Osoegawa K."/>
            <person name="de Jong P."/>
            <person name="Grimwood J."/>
            <person name="Chapman J.A."/>
            <person name="Shapiro H."/>
            <person name="Aerts A."/>
            <person name="Otillar R.P."/>
            <person name="Terry A.Y."/>
            <person name="Boore J.L."/>
            <person name="Grigoriev I.V."/>
            <person name="Lindberg D.R."/>
            <person name="Seaver E.C."/>
            <person name="Weisblat D.A."/>
            <person name="Putnam N.H."/>
            <person name="Rokhsar D.S."/>
        </authorList>
    </citation>
    <scope>NUCLEOTIDE SEQUENCE</scope>
</reference>
<reference evidence="4" key="1">
    <citation type="submission" date="2012-12" db="EMBL/GenBank/DDBJ databases">
        <authorList>
            <person name="Hellsten U."/>
            <person name="Grimwood J."/>
            <person name="Chapman J.A."/>
            <person name="Shapiro H."/>
            <person name="Aerts A."/>
            <person name="Otillar R.P."/>
            <person name="Terry A.Y."/>
            <person name="Boore J.L."/>
            <person name="Simakov O."/>
            <person name="Marletaz F."/>
            <person name="Cho S.-J."/>
            <person name="Edsinger-Gonzales E."/>
            <person name="Havlak P."/>
            <person name="Kuo D.-H."/>
            <person name="Larsson T."/>
            <person name="Lv J."/>
            <person name="Arendt D."/>
            <person name="Savage R."/>
            <person name="Osoegawa K."/>
            <person name="de Jong P."/>
            <person name="Lindberg D.R."/>
            <person name="Seaver E.C."/>
            <person name="Weisblat D.A."/>
            <person name="Putnam N.H."/>
            <person name="Grigoriev I.V."/>
            <person name="Rokhsar D.S."/>
        </authorList>
    </citation>
    <scope>NUCLEOTIDE SEQUENCE</scope>
</reference>
<sequence>MAMNQAEAEHITTGLSSVQLFLAYIVTTVLLFIFALAFGTQIVPPVILMPLRLRTNIRFVRTLSLYGAICHGSEITSLLTYEVIYTYIISYTYQYQNLYGASLEKTSEEVYA</sequence>
<keyword evidence="1" id="KW-0472">Membrane</keyword>
<name>T1FKK1_HELRO</name>
<proteinExistence type="predicted"/>
<dbReference type="EMBL" id="AMQM01009178">
    <property type="status" value="NOT_ANNOTATED_CDS"/>
    <property type="molecule type" value="Genomic_DNA"/>
</dbReference>
<keyword evidence="1" id="KW-0812">Transmembrane</keyword>
<dbReference type="EnsemblMetazoa" id="HelroT184088">
    <property type="protein sequence ID" value="HelroP184088"/>
    <property type="gene ID" value="HelroG184088"/>
</dbReference>
<evidence type="ECO:0000313" key="3">
    <source>
        <dbReference type="EnsemblMetazoa" id="HelroP184088"/>
    </source>
</evidence>
<dbReference type="GeneID" id="20209350"/>
<evidence type="ECO:0000256" key="1">
    <source>
        <dbReference type="SAM" id="Phobius"/>
    </source>
</evidence>
<evidence type="ECO:0000313" key="2">
    <source>
        <dbReference type="EMBL" id="ESO08282.1"/>
    </source>
</evidence>
<reference evidence="3" key="3">
    <citation type="submission" date="2015-06" db="UniProtKB">
        <authorList>
            <consortium name="EnsemblMetazoa"/>
        </authorList>
    </citation>
    <scope>IDENTIFICATION</scope>
</reference>
<dbReference type="RefSeq" id="XP_009013627.1">
    <property type="nucleotide sequence ID" value="XM_009015379.1"/>
</dbReference>